<feature type="compositionally biased region" description="Polar residues" evidence="1">
    <location>
        <begin position="460"/>
        <end position="485"/>
    </location>
</feature>
<feature type="compositionally biased region" description="Basic and acidic residues" evidence="1">
    <location>
        <begin position="600"/>
        <end position="625"/>
    </location>
</feature>
<dbReference type="Proteomes" id="UP000321331">
    <property type="component" value="Unassembled WGS sequence"/>
</dbReference>
<feature type="compositionally biased region" description="Polar residues" evidence="1">
    <location>
        <begin position="396"/>
        <end position="419"/>
    </location>
</feature>
<sequence length="625" mass="70550">MKSRRHWKHRSPKGKEPAESNMIDLSEPPVKNVPQSNASSSRRESQNDTNMTNELTITGANTIPLGAGSPAGRAGAPPKTPNPFSPSSLSIGPRPKRGWQPHLPLFSSDDFEPPRTGENPSANNNGNNAQTQITTARNEGITTPQTPQDAPRRSFTIIQKCKVLETCLSIKDEYLSMPPAFHHDQEPFWSKILNEKLSPDLVFKFKVWKDIKESVEHWCYARRTLLREGNLPPVSPAQPELDTLIDQWNTVFVTRFCQVHRGYFENGLWAMNENRVSWMVSEHVDKSISSMLQTRRDELESSVRPRLLANNSSLTEYDNAVKIIQDGFTISRREHTQRMESEAVLSMIMELRPVLEKAISQHFNGARQTHQERSSGPHTEPAIPMEPVASRGGPRSNDTQRLTIPSFGHSASASSTPQHPITRVVPSPMASSNQRSLPESNENELRRKRKSAEPVPRITPTHNSTHLGPGTPNNYDNRNLSNNQPKRPRLDSGISSDVSPRIGSREEASRPQQRQLSPLRRPPASRTPGRPSSPPTQERQSRPAGSFPRGHDSQYPDKWVGDGEPHRPCQPRGFREDTVEFDNMSTRRQNQLIRTQNRTLLEKLEELGPRSERGPRNNHDSYHRP</sequence>
<dbReference type="AlphaFoldDB" id="A0A5C6TMJ3"/>
<feature type="compositionally biased region" description="Low complexity" evidence="1">
    <location>
        <begin position="64"/>
        <end position="77"/>
    </location>
</feature>
<name>A0A5C6TMJ3_FUSOC</name>
<feature type="compositionally biased region" description="Polar residues" evidence="1">
    <location>
        <begin position="47"/>
        <end position="61"/>
    </location>
</feature>
<feature type="compositionally biased region" description="Basic and acidic residues" evidence="1">
    <location>
        <begin position="549"/>
        <end position="578"/>
    </location>
</feature>
<feature type="compositionally biased region" description="Basic residues" evidence="1">
    <location>
        <begin position="1"/>
        <end position="12"/>
    </location>
</feature>
<feature type="compositionally biased region" description="Polar residues" evidence="1">
    <location>
        <begin position="583"/>
        <end position="599"/>
    </location>
</feature>
<feature type="region of interest" description="Disordered" evidence="1">
    <location>
        <begin position="1"/>
        <end position="129"/>
    </location>
</feature>
<feature type="compositionally biased region" description="Polar residues" evidence="1">
    <location>
        <begin position="429"/>
        <end position="440"/>
    </location>
</feature>
<dbReference type="EMBL" id="VMNF01000003">
    <property type="protein sequence ID" value="TXC12350.1"/>
    <property type="molecule type" value="Genomic_DNA"/>
</dbReference>
<organism evidence="2 3">
    <name type="scientific">Fusarium oxysporum f. sp. cubense</name>
    <dbReference type="NCBI Taxonomy" id="61366"/>
    <lineage>
        <taxon>Eukaryota</taxon>
        <taxon>Fungi</taxon>
        <taxon>Dikarya</taxon>
        <taxon>Ascomycota</taxon>
        <taxon>Pezizomycotina</taxon>
        <taxon>Sordariomycetes</taxon>
        <taxon>Hypocreomycetidae</taxon>
        <taxon>Hypocreales</taxon>
        <taxon>Nectriaceae</taxon>
        <taxon>Fusarium</taxon>
        <taxon>Fusarium oxysporum species complex</taxon>
    </lineage>
</organism>
<evidence type="ECO:0000313" key="2">
    <source>
        <dbReference type="EMBL" id="TXC12350.1"/>
    </source>
</evidence>
<accession>A0A5C6TMJ3</accession>
<feature type="region of interest" description="Disordered" evidence="1">
    <location>
        <begin position="364"/>
        <end position="625"/>
    </location>
</feature>
<feature type="compositionally biased region" description="Low complexity" evidence="1">
    <location>
        <begin position="510"/>
        <end position="530"/>
    </location>
</feature>
<reference evidence="2 3" key="1">
    <citation type="submission" date="2019-07" db="EMBL/GenBank/DDBJ databases">
        <title>The First High-Quality Draft Genome Sequence of the Causal Agent of the Current Panama Disease Epidemic.</title>
        <authorList>
            <person name="Warmington R.J."/>
            <person name="Kay W."/>
            <person name="Jeffries A."/>
            <person name="Bebber D."/>
            <person name="Moore K."/>
            <person name="Studholme D.J."/>
        </authorList>
    </citation>
    <scope>NUCLEOTIDE SEQUENCE [LARGE SCALE GENOMIC DNA]</scope>
    <source>
        <strain evidence="2 3">TR4</strain>
    </source>
</reference>
<evidence type="ECO:0000256" key="1">
    <source>
        <dbReference type="SAM" id="MobiDB-lite"/>
    </source>
</evidence>
<protein>
    <submittedName>
        <fullName evidence="2">Uncharacterized protein</fullName>
    </submittedName>
</protein>
<evidence type="ECO:0000313" key="3">
    <source>
        <dbReference type="Proteomes" id="UP000321331"/>
    </source>
</evidence>
<gene>
    <name evidence="2" type="ORF">FocTR4_00006162</name>
</gene>
<comment type="caution">
    <text evidence="2">The sequence shown here is derived from an EMBL/GenBank/DDBJ whole genome shotgun (WGS) entry which is preliminary data.</text>
</comment>
<proteinExistence type="predicted"/>